<keyword evidence="1" id="KW-0540">Nuclease</keyword>
<dbReference type="RefSeq" id="YP_009301527.1">
    <property type="nucleotide sequence ID" value="NC_031235.1"/>
</dbReference>
<dbReference type="Proteomes" id="UP000203157">
    <property type="component" value="Segment"/>
</dbReference>
<reference evidence="1 2" key="1">
    <citation type="submission" date="2016-01" db="EMBL/GenBank/DDBJ databases">
        <title>The genomic content and context of auxiliary metabolic genes in marine cyanophages.</title>
        <authorList>
            <person name="Marston M.F."/>
            <person name="Martiny J.B.H."/>
            <person name="Crummett L.T."/>
        </authorList>
    </citation>
    <scope>NUCLEOTIDE SEQUENCE [LARGE SCALE GENOMIC DNA]</scope>
    <source>
        <strain evidence="1">RW_108_0702</strain>
    </source>
</reference>
<evidence type="ECO:0000313" key="2">
    <source>
        <dbReference type="Proteomes" id="UP000203157"/>
    </source>
</evidence>
<gene>
    <name evidence="1" type="ORF">R1080702_019</name>
</gene>
<accession>A0A127KLS1</accession>
<dbReference type="GeneID" id="29122521"/>
<keyword evidence="1" id="KW-0255">Endonuclease</keyword>
<proteinExistence type="predicted"/>
<dbReference type="OrthoDB" id="23935at10239"/>
<organism evidence="1 2">
    <name type="scientific">Cyanophage S-RIM32</name>
    <dbReference type="NCBI Taxonomy" id="1278479"/>
    <lineage>
        <taxon>Viruses</taxon>
        <taxon>Duplodnaviria</taxon>
        <taxon>Heunggongvirae</taxon>
        <taxon>Uroviricota</taxon>
        <taxon>Caudoviricetes</taxon>
        <taxon>Pantevenvirales</taxon>
        <taxon>Kyanoviridae</taxon>
        <taxon>Bristolvirus</taxon>
        <taxon>Bristolvirus rhodeisland</taxon>
    </lineage>
</organism>
<protein>
    <submittedName>
        <fullName evidence="1">DNA endonuclease</fullName>
    </submittedName>
</protein>
<evidence type="ECO:0000313" key="1">
    <source>
        <dbReference type="EMBL" id="AMO43034.1"/>
    </source>
</evidence>
<name>A0A127KLS1_9CAUD</name>
<keyword evidence="1" id="KW-0378">Hydrolase</keyword>
<sequence>MLSADFPWYFANSKLPPTHSIIEEKYNYQFGHSFYRDYAFHSNYGVNIIPIIKKIAPITIFRIKGFLLPRADKIAEYGYHLDNEYNTKVAIYYVNTNNGYTKFEDGTVVDSIANRMVLFDGNIKHTGSTCTDEKVRCGINFNYF</sequence>
<dbReference type="EMBL" id="KU594606">
    <property type="protein sequence ID" value="AMO43034.1"/>
    <property type="molecule type" value="Genomic_DNA"/>
</dbReference>
<keyword evidence="2" id="KW-1185">Reference proteome</keyword>
<dbReference type="GO" id="GO:0004519">
    <property type="term" value="F:endonuclease activity"/>
    <property type="evidence" value="ECO:0007669"/>
    <property type="project" value="UniProtKB-KW"/>
</dbReference>
<dbReference type="KEGG" id="vg:29122521"/>